<protein>
    <submittedName>
        <fullName evidence="3">Uncharacterized protein</fullName>
    </submittedName>
</protein>
<evidence type="ECO:0000256" key="1">
    <source>
        <dbReference type="SAM" id="MobiDB-lite"/>
    </source>
</evidence>
<name>A0A5A8DRX0_CAFRO</name>
<evidence type="ECO:0000313" key="4">
    <source>
        <dbReference type="Proteomes" id="UP000324907"/>
    </source>
</evidence>
<evidence type="ECO:0000313" key="2">
    <source>
        <dbReference type="EMBL" id="KAA0166313.1"/>
    </source>
</evidence>
<gene>
    <name evidence="3" type="ORF">FNF28_02610</name>
    <name evidence="2" type="ORF">FNF31_01537</name>
</gene>
<dbReference type="Proteomes" id="UP000324907">
    <property type="component" value="Unassembled WGS sequence"/>
</dbReference>
<evidence type="ECO:0000313" key="3">
    <source>
        <dbReference type="EMBL" id="KAA0168192.1"/>
    </source>
</evidence>
<reference evidence="4 5" key="1">
    <citation type="submission" date="2019-07" db="EMBL/GenBank/DDBJ databases">
        <title>Genomes of Cafeteria roenbergensis.</title>
        <authorList>
            <person name="Fischer M.G."/>
            <person name="Hackl T."/>
            <person name="Roman M."/>
        </authorList>
    </citation>
    <scope>NUCLEOTIDE SEQUENCE [LARGE SCALE GENOMIC DNA]</scope>
    <source>
        <strain evidence="2 5">Cflag</strain>
        <strain evidence="3 4">RCC970-E3</strain>
    </source>
</reference>
<accession>A0A5A8DRX0</accession>
<evidence type="ECO:0000313" key="5">
    <source>
        <dbReference type="Proteomes" id="UP000325113"/>
    </source>
</evidence>
<dbReference type="EMBL" id="VLTL01000030">
    <property type="protein sequence ID" value="KAA0168192.1"/>
    <property type="molecule type" value="Genomic_DNA"/>
</dbReference>
<dbReference type="Proteomes" id="UP000325113">
    <property type="component" value="Unassembled WGS sequence"/>
</dbReference>
<dbReference type="AlphaFoldDB" id="A0A5A8DRX0"/>
<dbReference type="EMBL" id="VLTM01000009">
    <property type="protein sequence ID" value="KAA0166313.1"/>
    <property type="molecule type" value="Genomic_DNA"/>
</dbReference>
<sequence length="498" mass="51273">MSSANARPSADFATANPAHGPFGAGPGSGMEGKAAAKAGATRAAALAAAGNERARQRPALLVGAPLRPDPLAFGLPTTDEERKLVEEQRELLRVLPEEEEEERSIFGGIQREPAASMVASAARNPAAFVFGGASIASHVFPDASLPYAPVLRAADGESMRRPVTLRAAAREYATVLRAIAHPLLCRNLSDEARRRLRSVVVLGGPQVIAMLHSGAVAFLTSAAELSGSSSPTVEQQVLVTLHSFLDVIEAAHASWCAAFASQAPSRLVGMGLSRGALGAAARAASQYMSVPPMPTPGFSPPAGGPPAEWYSSRGLNPAESFRPFAVPVPGSLARSGGGSMPPRLPDLAAGIKGKDLPMRRLMLSYQRRGMTGSGTSRLGGPAKYVSLANGPRSSGVRVSARSLKRSRDDDDAASDDDDGSDSGEPAGVRNLAAVHGNYEGLDSLASAAVTATVGPASSHRMASLAPPSLEHAVGFPADSLAPQGWDQVLAQGAGNQPM</sequence>
<feature type="compositionally biased region" description="Low complexity" evidence="1">
    <location>
        <begin position="32"/>
        <end position="51"/>
    </location>
</feature>
<proteinExistence type="predicted"/>
<comment type="caution">
    <text evidence="3">The sequence shown here is derived from an EMBL/GenBank/DDBJ whole genome shotgun (WGS) entry which is preliminary data.</text>
</comment>
<feature type="region of interest" description="Disordered" evidence="1">
    <location>
        <begin position="369"/>
        <end position="427"/>
    </location>
</feature>
<organism evidence="3 4">
    <name type="scientific">Cafeteria roenbergensis</name>
    <name type="common">Marine flagellate</name>
    <dbReference type="NCBI Taxonomy" id="33653"/>
    <lineage>
        <taxon>Eukaryota</taxon>
        <taxon>Sar</taxon>
        <taxon>Stramenopiles</taxon>
        <taxon>Bigyra</taxon>
        <taxon>Opalozoa</taxon>
        <taxon>Bicosoecida</taxon>
        <taxon>Cafeteriaceae</taxon>
        <taxon>Cafeteria</taxon>
    </lineage>
</organism>
<feature type="compositionally biased region" description="Acidic residues" evidence="1">
    <location>
        <begin position="409"/>
        <end position="421"/>
    </location>
</feature>
<feature type="region of interest" description="Disordered" evidence="1">
    <location>
        <begin position="1"/>
        <end position="54"/>
    </location>
</feature>